<feature type="transmembrane region" description="Helical" evidence="6">
    <location>
        <begin position="74"/>
        <end position="98"/>
    </location>
</feature>
<feature type="transmembrane region" description="Helical" evidence="6">
    <location>
        <begin position="242"/>
        <end position="264"/>
    </location>
</feature>
<name>A0A9Q9IIM7_9ACTN</name>
<accession>A0A9Q9IIM7</accession>
<evidence type="ECO:0000313" key="8">
    <source>
        <dbReference type="Proteomes" id="UP001058003"/>
    </source>
</evidence>
<dbReference type="KEGG" id="daur:Daura_11875"/>
<protein>
    <recommendedName>
        <fullName evidence="9">Polysaccharide biosynthesis protein</fullName>
    </recommendedName>
</protein>
<keyword evidence="5 6" id="KW-0472">Membrane</keyword>
<feature type="transmembrane region" description="Helical" evidence="6">
    <location>
        <begin position="33"/>
        <end position="54"/>
    </location>
</feature>
<feature type="transmembrane region" description="Helical" evidence="6">
    <location>
        <begin position="202"/>
        <end position="221"/>
    </location>
</feature>
<feature type="transmembrane region" description="Helical" evidence="6">
    <location>
        <begin position="276"/>
        <end position="301"/>
    </location>
</feature>
<keyword evidence="3 6" id="KW-0812">Transmembrane</keyword>
<keyword evidence="2" id="KW-1003">Cell membrane</keyword>
<feature type="transmembrane region" description="Helical" evidence="6">
    <location>
        <begin position="393"/>
        <end position="414"/>
    </location>
</feature>
<evidence type="ECO:0000256" key="4">
    <source>
        <dbReference type="ARBA" id="ARBA00022989"/>
    </source>
</evidence>
<dbReference type="InterPro" id="IPR050833">
    <property type="entry name" value="Poly_Biosynth_Transport"/>
</dbReference>
<sequence>MIIGAIRRGRLRAVATPVAPPVAGARGPLAARAVLRTGALSFGALVVLGVSRLVHGSLVGHATGPQAYGVIGSLIGITYVAGLFIPAGLASAMAKFVAHNRGRSDPAAAEAVHLLLRRISDASAVVLGVLSAVAARLLFPVSLADAAAVGLLAAAFCAYSVDKSAFYGFDRVARYSRLEVAGSTLAILATVAVIAAGSTVYLLPLALGYAVVVAGARLTRLPDTPRGAAPPPPVPAGHRREVLAFAGLAALGAGSAAGLLQGLPLLASAFASGPDVGYLVTSVTLVSPLYLLPRVLGLALFPAMSHAQGEGDATAVRRSTDLSMRGTVVVLAAPLAAALPLAQPLLRLYGGDAFAAGAPELRFMLVATYVAVLATGPVNALSSGSLRDSLRPVGYAVAGCVAGVLLAVPLGRAYGGAGVAAAYLAAMLVTTGGPVAAAWRRWRMPWAGTVVRGALVVAAAAALAVAGDTVDLAVARPVTQLVAALAAGGLAVLVFARDGRSLLTRMDEGTA</sequence>
<reference evidence="7" key="1">
    <citation type="submission" date="2021-04" db="EMBL/GenBank/DDBJ databases">
        <title>Dactylosporangium aurantiacum NRRL B-8018 full assembly.</title>
        <authorList>
            <person name="Hartkoorn R.C."/>
            <person name="Beaudoing E."/>
            <person name="Hot D."/>
        </authorList>
    </citation>
    <scope>NUCLEOTIDE SEQUENCE</scope>
    <source>
        <strain evidence="7">NRRL B-8018</strain>
    </source>
</reference>
<organism evidence="7 8">
    <name type="scientific">Dactylosporangium aurantiacum</name>
    <dbReference type="NCBI Taxonomy" id="35754"/>
    <lineage>
        <taxon>Bacteria</taxon>
        <taxon>Bacillati</taxon>
        <taxon>Actinomycetota</taxon>
        <taxon>Actinomycetes</taxon>
        <taxon>Micromonosporales</taxon>
        <taxon>Micromonosporaceae</taxon>
        <taxon>Dactylosporangium</taxon>
    </lineage>
</organism>
<comment type="subcellular location">
    <subcellularLocation>
        <location evidence="1">Cell membrane</location>
        <topology evidence="1">Multi-pass membrane protein</topology>
    </subcellularLocation>
</comment>
<evidence type="ECO:0008006" key="9">
    <source>
        <dbReference type="Google" id="ProtNLM"/>
    </source>
</evidence>
<proteinExistence type="predicted"/>
<dbReference type="RefSeq" id="WP_033361110.1">
    <property type="nucleotide sequence ID" value="NZ_CP073767.1"/>
</dbReference>
<keyword evidence="8" id="KW-1185">Reference proteome</keyword>
<feature type="transmembrane region" description="Helical" evidence="6">
    <location>
        <begin position="446"/>
        <end position="466"/>
    </location>
</feature>
<feature type="transmembrane region" description="Helical" evidence="6">
    <location>
        <begin position="322"/>
        <end position="341"/>
    </location>
</feature>
<dbReference type="Proteomes" id="UP001058003">
    <property type="component" value="Chromosome"/>
</dbReference>
<dbReference type="AlphaFoldDB" id="A0A9Q9IIM7"/>
<feature type="transmembrane region" description="Helical" evidence="6">
    <location>
        <begin position="361"/>
        <end position="381"/>
    </location>
</feature>
<dbReference type="OrthoDB" id="3826649at2"/>
<keyword evidence="4 6" id="KW-1133">Transmembrane helix</keyword>
<evidence type="ECO:0000256" key="1">
    <source>
        <dbReference type="ARBA" id="ARBA00004651"/>
    </source>
</evidence>
<evidence type="ECO:0000313" key="7">
    <source>
        <dbReference type="EMBL" id="UWZ56807.1"/>
    </source>
</evidence>
<evidence type="ECO:0000256" key="3">
    <source>
        <dbReference type="ARBA" id="ARBA00022692"/>
    </source>
</evidence>
<dbReference type="GO" id="GO:0005886">
    <property type="term" value="C:plasma membrane"/>
    <property type="evidence" value="ECO:0007669"/>
    <property type="project" value="UniProtKB-SubCell"/>
</dbReference>
<dbReference type="EMBL" id="CP073767">
    <property type="protein sequence ID" value="UWZ56807.1"/>
    <property type="molecule type" value="Genomic_DNA"/>
</dbReference>
<dbReference type="PANTHER" id="PTHR30250">
    <property type="entry name" value="PST FAMILY PREDICTED COLANIC ACID TRANSPORTER"/>
    <property type="match status" value="1"/>
</dbReference>
<dbReference type="PANTHER" id="PTHR30250:SF26">
    <property type="entry name" value="PSMA PROTEIN"/>
    <property type="match status" value="1"/>
</dbReference>
<evidence type="ECO:0000256" key="5">
    <source>
        <dbReference type="ARBA" id="ARBA00023136"/>
    </source>
</evidence>
<feature type="transmembrane region" description="Helical" evidence="6">
    <location>
        <begin position="420"/>
        <end position="439"/>
    </location>
</feature>
<evidence type="ECO:0000256" key="2">
    <source>
        <dbReference type="ARBA" id="ARBA00022475"/>
    </source>
</evidence>
<evidence type="ECO:0000256" key="6">
    <source>
        <dbReference type="SAM" id="Phobius"/>
    </source>
</evidence>
<feature type="transmembrane region" description="Helical" evidence="6">
    <location>
        <begin position="145"/>
        <end position="166"/>
    </location>
</feature>
<feature type="transmembrane region" description="Helical" evidence="6">
    <location>
        <begin position="478"/>
        <end position="496"/>
    </location>
</feature>
<gene>
    <name evidence="7" type="ORF">Daura_11875</name>
</gene>